<dbReference type="EMBL" id="CM023472">
    <property type="protein sequence ID" value="KAH7958285.1"/>
    <property type="molecule type" value="Genomic_DNA"/>
</dbReference>
<dbReference type="Proteomes" id="UP000821865">
    <property type="component" value="Chromosome 3"/>
</dbReference>
<comment type="caution">
    <text evidence="1">The sequence shown here is derived from an EMBL/GenBank/DDBJ whole genome shotgun (WGS) entry which is preliminary data.</text>
</comment>
<proteinExistence type="predicted"/>
<reference evidence="1" key="1">
    <citation type="submission" date="2020-05" db="EMBL/GenBank/DDBJ databases">
        <title>Large-scale comparative analyses of tick genomes elucidate their genetic diversity and vector capacities.</title>
        <authorList>
            <person name="Jia N."/>
            <person name="Wang J."/>
            <person name="Shi W."/>
            <person name="Du L."/>
            <person name="Sun Y."/>
            <person name="Zhan W."/>
            <person name="Jiang J."/>
            <person name="Wang Q."/>
            <person name="Zhang B."/>
            <person name="Ji P."/>
            <person name="Sakyi L.B."/>
            <person name="Cui X."/>
            <person name="Yuan T."/>
            <person name="Jiang B."/>
            <person name="Yang W."/>
            <person name="Lam T.T.-Y."/>
            <person name="Chang Q."/>
            <person name="Ding S."/>
            <person name="Wang X."/>
            <person name="Zhu J."/>
            <person name="Ruan X."/>
            <person name="Zhao L."/>
            <person name="Wei J."/>
            <person name="Que T."/>
            <person name="Du C."/>
            <person name="Cheng J."/>
            <person name="Dai P."/>
            <person name="Han X."/>
            <person name="Huang E."/>
            <person name="Gao Y."/>
            <person name="Liu J."/>
            <person name="Shao H."/>
            <person name="Ye R."/>
            <person name="Li L."/>
            <person name="Wei W."/>
            <person name="Wang X."/>
            <person name="Wang C."/>
            <person name="Yang T."/>
            <person name="Huo Q."/>
            <person name="Li W."/>
            <person name="Guo W."/>
            <person name="Chen H."/>
            <person name="Zhou L."/>
            <person name="Ni X."/>
            <person name="Tian J."/>
            <person name="Zhou Y."/>
            <person name="Sheng Y."/>
            <person name="Liu T."/>
            <person name="Pan Y."/>
            <person name="Xia L."/>
            <person name="Li J."/>
            <person name="Zhao F."/>
            <person name="Cao W."/>
        </authorList>
    </citation>
    <scope>NUCLEOTIDE SEQUENCE</scope>
    <source>
        <strain evidence="1">Dsil-2018</strain>
    </source>
</reference>
<organism evidence="1 2">
    <name type="scientific">Dermacentor silvarum</name>
    <name type="common">Tick</name>
    <dbReference type="NCBI Taxonomy" id="543639"/>
    <lineage>
        <taxon>Eukaryota</taxon>
        <taxon>Metazoa</taxon>
        <taxon>Ecdysozoa</taxon>
        <taxon>Arthropoda</taxon>
        <taxon>Chelicerata</taxon>
        <taxon>Arachnida</taxon>
        <taxon>Acari</taxon>
        <taxon>Parasitiformes</taxon>
        <taxon>Ixodida</taxon>
        <taxon>Ixodoidea</taxon>
        <taxon>Ixodidae</taxon>
        <taxon>Rhipicephalinae</taxon>
        <taxon>Dermacentor</taxon>
    </lineage>
</organism>
<accession>A0ACB8D1E3</accession>
<protein>
    <submittedName>
        <fullName evidence="1">Uncharacterized protein</fullName>
    </submittedName>
</protein>
<name>A0ACB8D1E3_DERSI</name>
<evidence type="ECO:0000313" key="1">
    <source>
        <dbReference type="EMBL" id="KAH7958285.1"/>
    </source>
</evidence>
<sequence length="125" mass="14465">MAKPKRQCKERTCFVPLCRSGYRSTKDRVSLFTAPSHATRLAEWARMIRRMDRRLTPTAVVCEKYFESSLIERAFSITVNGVVHEIPRDKPRLKPDAIPTIFPEYPKHLAPKVPANRKEICANRI</sequence>
<gene>
    <name evidence="1" type="ORF">HPB49_000516</name>
</gene>
<keyword evidence="2" id="KW-1185">Reference proteome</keyword>
<evidence type="ECO:0000313" key="2">
    <source>
        <dbReference type="Proteomes" id="UP000821865"/>
    </source>
</evidence>